<dbReference type="InterPro" id="IPR041232">
    <property type="entry name" value="NPL"/>
</dbReference>
<feature type="domain" description="Nucleoplasmin-like" evidence="2">
    <location>
        <begin position="3"/>
        <end position="94"/>
    </location>
</feature>
<name>A0A9W8JN03_9AGAR</name>
<evidence type="ECO:0000313" key="4">
    <source>
        <dbReference type="Proteomes" id="UP001148786"/>
    </source>
</evidence>
<proteinExistence type="predicted"/>
<protein>
    <recommendedName>
        <fullName evidence="2">Nucleoplasmin-like domain-containing protein</fullName>
    </recommendedName>
</protein>
<evidence type="ECO:0000256" key="1">
    <source>
        <dbReference type="SAM" id="MobiDB-lite"/>
    </source>
</evidence>
<dbReference type="Pfam" id="PF17800">
    <property type="entry name" value="NPL"/>
    <property type="match status" value="1"/>
</dbReference>
<evidence type="ECO:0000313" key="3">
    <source>
        <dbReference type="EMBL" id="KAJ3486174.1"/>
    </source>
</evidence>
<dbReference type="EMBL" id="JANKHO010003097">
    <property type="protein sequence ID" value="KAJ3486174.1"/>
    <property type="molecule type" value="Genomic_DNA"/>
</dbReference>
<sequence length="205" mass="21924">MEQVTAQETLTITPGAALRLTNIAFDEKPLNASTRTTLQLRFTRRGATTVSTAVIGSLVTGRIENLKCSIVLSKGDSYSFEVFGGNTLHLLGYFEDASSEEINSTKAERKPAAKKVKHPVPSSNAEAGPSSKRSKQIPAKRTREDASSSSDDDGTPQPPKARAKERASRTKKGSISTQGESDEEAAAASTSGDNLKKGKKKRIET</sequence>
<feature type="region of interest" description="Disordered" evidence="1">
    <location>
        <begin position="102"/>
        <end position="205"/>
    </location>
</feature>
<dbReference type="Proteomes" id="UP001148786">
    <property type="component" value="Unassembled WGS sequence"/>
</dbReference>
<evidence type="ECO:0000259" key="2">
    <source>
        <dbReference type="Pfam" id="PF17800"/>
    </source>
</evidence>
<keyword evidence="4" id="KW-1185">Reference proteome</keyword>
<dbReference type="Gene3D" id="2.60.120.340">
    <property type="entry name" value="Nucleoplasmin core domain"/>
    <property type="match status" value="1"/>
</dbReference>
<comment type="caution">
    <text evidence="3">The sequence shown here is derived from an EMBL/GenBank/DDBJ whole genome shotgun (WGS) entry which is preliminary data.</text>
</comment>
<accession>A0A9W8JN03</accession>
<dbReference type="AlphaFoldDB" id="A0A9W8JN03"/>
<gene>
    <name evidence="3" type="ORF">NLJ89_g11837</name>
</gene>
<reference evidence="3" key="1">
    <citation type="submission" date="2022-07" db="EMBL/GenBank/DDBJ databases">
        <title>Genome Sequence of Agrocybe chaxingu.</title>
        <authorList>
            <person name="Buettner E."/>
        </authorList>
    </citation>
    <scope>NUCLEOTIDE SEQUENCE</scope>
    <source>
        <strain evidence="3">MP-N11</strain>
    </source>
</reference>
<organism evidence="3 4">
    <name type="scientific">Agrocybe chaxingu</name>
    <dbReference type="NCBI Taxonomy" id="84603"/>
    <lineage>
        <taxon>Eukaryota</taxon>
        <taxon>Fungi</taxon>
        <taxon>Dikarya</taxon>
        <taxon>Basidiomycota</taxon>
        <taxon>Agaricomycotina</taxon>
        <taxon>Agaricomycetes</taxon>
        <taxon>Agaricomycetidae</taxon>
        <taxon>Agaricales</taxon>
        <taxon>Agaricineae</taxon>
        <taxon>Strophariaceae</taxon>
        <taxon>Agrocybe</taxon>
    </lineage>
</organism>